<dbReference type="AlphaFoldDB" id="A0A6A5R3H5"/>
<sequence length="279" mass="30971">MHNLHLPLPVVSQAYQVSPNEYLAPLRSDPCVYRVTQTAGMQRQHSVSSATDSGRSTYYGSCSDSPVMTPCASPQFMTTTPRKRRSQTSSTSSKSSCASNATQQNSTGKAPRAKRQDRYLFSKLGSAGAAKIPAARKDQGEAGSRFDLTGMLGMKQNQLLRMVPDLPDRARVGIGRTRPGWKLLNRNNISPDLLKPLQYNKQDIHASEIQVTEDDEELFDNIESECKAHEQEAGALARSNPSYDSLMDFVRRTSQTNRAGRISSSRRRRGTHDFQPPFC</sequence>
<evidence type="ECO:0000313" key="2">
    <source>
        <dbReference type="EMBL" id="KAF1921949.1"/>
    </source>
</evidence>
<evidence type="ECO:0000313" key="3">
    <source>
        <dbReference type="Proteomes" id="UP000800096"/>
    </source>
</evidence>
<evidence type="ECO:0000256" key="1">
    <source>
        <dbReference type="SAM" id="MobiDB-lite"/>
    </source>
</evidence>
<feature type="compositionally biased region" description="Low complexity" evidence="1">
    <location>
        <begin position="87"/>
        <end position="96"/>
    </location>
</feature>
<organism evidence="2 3">
    <name type="scientific">Ampelomyces quisqualis</name>
    <name type="common">Powdery mildew agent</name>
    <dbReference type="NCBI Taxonomy" id="50730"/>
    <lineage>
        <taxon>Eukaryota</taxon>
        <taxon>Fungi</taxon>
        <taxon>Dikarya</taxon>
        <taxon>Ascomycota</taxon>
        <taxon>Pezizomycotina</taxon>
        <taxon>Dothideomycetes</taxon>
        <taxon>Pleosporomycetidae</taxon>
        <taxon>Pleosporales</taxon>
        <taxon>Pleosporineae</taxon>
        <taxon>Phaeosphaeriaceae</taxon>
        <taxon>Ampelomyces</taxon>
    </lineage>
</organism>
<dbReference type="EMBL" id="ML979132">
    <property type="protein sequence ID" value="KAF1921949.1"/>
    <property type="molecule type" value="Genomic_DNA"/>
</dbReference>
<dbReference type="OrthoDB" id="3743447at2759"/>
<name>A0A6A5R3H5_AMPQU</name>
<proteinExistence type="predicted"/>
<gene>
    <name evidence="2" type="ORF">BDU57DRAFT_526677</name>
</gene>
<dbReference type="Proteomes" id="UP000800096">
    <property type="component" value="Unassembled WGS sequence"/>
</dbReference>
<protein>
    <submittedName>
        <fullName evidence="2">Uncharacterized protein</fullName>
    </submittedName>
</protein>
<keyword evidence="3" id="KW-1185">Reference proteome</keyword>
<feature type="region of interest" description="Disordered" evidence="1">
    <location>
        <begin position="72"/>
        <end position="116"/>
    </location>
</feature>
<feature type="region of interest" description="Disordered" evidence="1">
    <location>
        <begin position="254"/>
        <end position="279"/>
    </location>
</feature>
<reference evidence="2" key="1">
    <citation type="journal article" date="2020" name="Stud. Mycol.">
        <title>101 Dothideomycetes genomes: a test case for predicting lifestyles and emergence of pathogens.</title>
        <authorList>
            <person name="Haridas S."/>
            <person name="Albert R."/>
            <person name="Binder M."/>
            <person name="Bloem J."/>
            <person name="Labutti K."/>
            <person name="Salamov A."/>
            <person name="Andreopoulos B."/>
            <person name="Baker S."/>
            <person name="Barry K."/>
            <person name="Bills G."/>
            <person name="Bluhm B."/>
            <person name="Cannon C."/>
            <person name="Castanera R."/>
            <person name="Culley D."/>
            <person name="Daum C."/>
            <person name="Ezra D."/>
            <person name="Gonzalez J."/>
            <person name="Henrissat B."/>
            <person name="Kuo A."/>
            <person name="Liang C."/>
            <person name="Lipzen A."/>
            <person name="Lutzoni F."/>
            <person name="Magnuson J."/>
            <person name="Mondo S."/>
            <person name="Nolan M."/>
            <person name="Ohm R."/>
            <person name="Pangilinan J."/>
            <person name="Park H.-J."/>
            <person name="Ramirez L."/>
            <person name="Alfaro M."/>
            <person name="Sun H."/>
            <person name="Tritt A."/>
            <person name="Yoshinaga Y."/>
            <person name="Zwiers L.-H."/>
            <person name="Turgeon B."/>
            <person name="Goodwin S."/>
            <person name="Spatafora J."/>
            <person name="Crous P."/>
            <person name="Grigoriev I."/>
        </authorList>
    </citation>
    <scope>NUCLEOTIDE SEQUENCE</scope>
    <source>
        <strain evidence="2">HMLAC05119</strain>
    </source>
</reference>
<accession>A0A6A5R3H5</accession>
<feature type="compositionally biased region" description="Polar residues" evidence="1">
    <location>
        <begin position="97"/>
        <end position="108"/>
    </location>
</feature>